<name>A0ABN3S2R4_9ACTN</name>
<dbReference type="SUPFAM" id="SSF48613">
    <property type="entry name" value="Heme oxygenase-like"/>
    <property type="match status" value="1"/>
</dbReference>
<dbReference type="RefSeq" id="WP_344396944.1">
    <property type="nucleotide sequence ID" value="NZ_BAAASJ010000125.1"/>
</dbReference>
<dbReference type="Gene3D" id="1.20.910.10">
    <property type="entry name" value="Heme oxygenase-like"/>
    <property type="match status" value="1"/>
</dbReference>
<evidence type="ECO:0000313" key="3">
    <source>
        <dbReference type="Proteomes" id="UP001500151"/>
    </source>
</evidence>
<proteinExistence type="predicted"/>
<evidence type="ECO:0000256" key="1">
    <source>
        <dbReference type="SAM" id="MobiDB-lite"/>
    </source>
</evidence>
<dbReference type="Proteomes" id="UP001500151">
    <property type="component" value="Unassembled WGS sequence"/>
</dbReference>
<keyword evidence="3" id="KW-1185">Reference proteome</keyword>
<dbReference type="Pfam" id="PF14518">
    <property type="entry name" value="Haem_oxygenas_2"/>
    <property type="match status" value="1"/>
</dbReference>
<dbReference type="InterPro" id="IPR016084">
    <property type="entry name" value="Haem_Oase-like_multi-hlx"/>
</dbReference>
<comment type="caution">
    <text evidence="2">The sequence shown here is derived from an EMBL/GenBank/DDBJ whole genome shotgun (WGS) entry which is preliminary data.</text>
</comment>
<protein>
    <submittedName>
        <fullName evidence="2">Iron-containing redox enzyme family protein</fullName>
    </submittedName>
</protein>
<organism evidence="2 3">
    <name type="scientific">Streptomyces vastus</name>
    <dbReference type="NCBI Taxonomy" id="285451"/>
    <lineage>
        <taxon>Bacteria</taxon>
        <taxon>Bacillati</taxon>
        <taxon>Actinomycetota</taxon>
        <taxon>Actinomycetes</taxon>
        <taxon>Kitasatosporales</taxon>
        <taxon>Streptomycetaceae</taxon>
        <taxon>Streptomyces</taxon>
    </lineage>
</organism>
<sequence>MDSSVATRVSARGSEPVVPEPRGPLSSAVLSALIRQPPGGPLPLHKVPHTDPYGEDLQLALYACYELHYRGFWGVDPGWEWDPELLRLRGAMESVFHEALREDVAGGDRPDDLDRELDILLAEPGEPRGVSQYLKRDGTREQLREYFAHRSVYQLKEADPQAWVIPRLEGAAKAALVAVEYDEFGGGRAERVHARLFADLMAEAGLDPTYGQYVDATPAVTLATVNLMSYLGLHRAQRAGLVGHFAAAEITTAPTARRMVDAIDRLGAGPACRFFYSEHVEADAVHEQVLRRDVIGGLLDTEPALLGDVVFGIQATGLLDDRLEQHLLACWRDGRTSLRGRGL</sequence>
<reference evidence="2 3" key="1">
    <citation type="journal article" date="2019" name="Int. J. Syst. Evol. Microbiol.">
        <title>The Global Catalogue of Microorganisms (GCM) 10K type strain sequencing project: providing services to taxonomists for standard genome sequencing and annotation.</title>
        <authorList>
            <consortium name="The Broad Institute Genomics Platform"/>
            <consortium name="The Broad Institute Genome Sequencing Center for Infectious Disease"/>
            <person name="Wu L."/>
            <person name="Ma J."/>
        </authorList>
    </citation>
    <scope>NUCLEOTIDE SEQUENCE [LARGE SCALE GENOMIC DNA]</scope>
    <source>
        <strain evidence="2 3">JCM 4524</strain>
    </source>
</reference>
<accession>A0ABN3S2R4</accession>
<dbReference type="SMART" id="SM01236">
    <property type="entry name" value="Haem_oxygenase_2"/>
    <property type="match status" value="1"/>
</dbReference>
<gene>
    <name evidence="2" type="ORF">GCM10010307_84580</name>
</gene>
<dbReference type="EMBL" id="BAAASJ010000125">
    <property type="protein sequence ID" value="GAA2663844.1"/>
    <property type="molecule type" value="Genomic_DNA"/>
</dbReference>
<feature type="region of interest" description="Disordered" evidence="1">
    <location>
        <begin position="1"/>
        <end position="23"/>
    </location>
</feature>
<evidence type="ECO:0000313" key="2">
    <source>
        <dbReference type="EMBL" id="GAA2663844.1"/>
    </source>
</evidence>